<comment type="caution">
    <text evidence="1">The sequence shown here is derived from an EMBL/GenBank/DDBJ whole genome shotgun (WGS) entry which is preliminary data.</text>
</comment>
<name>A0A5J9TWL2_9POAL</name>
<proteinExistence type="predicted"/>
<dbReference type="Proteomes" id="UP000324897">
    <property type="component" value="Unassembled WGS sequence"/>
</dbReference>
<dbReference type="AlphaFoldDB" id="A0A5J9TWL2"/>
<keyword evidence="2" id="KW-1185">Reference proteome</keyword>
<protein>
    <submittedName>
        <fullName evidence="1">Uncharacterized protein</fullName>
    </submittedName>
</protein>
<reference evidence="1 2" key="1">
    <citation type="journal article" date="2019" name="Sci. Rep.">
        <title>A high-quality genome of Eragrostis curvula grass provides insights into Poaceae evolution and supports new strategies to enhance forage quality.</title>
        <authorList>
            <person name="Carballo J."/>
            <person name="Santos B.A.C.M."/>
            <person name="Zappacosta D."/>
            <person name="Garbus I."/>
            <person name="Selva J.P."/>
            <person name="Gallo C.A."/>
            <person name="Diaz A."/>
            <person name="Albertini E."/>
            <person name="Caccamo M."/>
            <person name="Echenique V."/>
        </authorList>
    </citation>
    <scope>NUCLEOTIDE SEQUENCE [LARGE SCALE GENOMIC DNA]</scope>
    <source>
        <strain evidence="2">cv. Victoria</strain>
        <tissue evidence="1">Leaf</tissue>
    </source>
</reference>
<gene>
    <name evidence="1" type="ORF">EJB05_39307</name>
</gene>
<evidence type="ECO:0000313" key="2">
    <source>
        <dbReference type="Proteomes" id="UP000324897"/>
    </source>
</evidence>
<dbReference type="Gramene" id="TVU15769">
    <property type="protein sequence ID" value="TVU15769"/>
    <property type="gene ID" value="EJB05_39307"/>
</dbReference>
<dbReference type="OrthoDB" id="671735at2759"/>
<sequence>MASPGSGEGERAAVGSGERALLRSLDYPCTNRLRARRLLAYHRHHTSAAVYNEMKERTTLIFHVTDLTKLVEAGQWGKACSYIQAFVQQHDSMSHEAALLVAFLKYLMALNDFANGKVIVTCFISDWVLSLYREPALVKYPYLATLVADVLFVRPDHAKYVRSISLPYSSIAFLDWRLVRKKAAEMVEEVVHKTPELRDKLRLPRGPNNLYHLVPLQSSRTCHVKNVRFKRSAAAIARSYIQMKKRLPSEGQGAKYRRFPLTQMLSRPPFLFLKSQMSHKLMLLPVGLSRS</sequence>
<accession>A0A5J9TWL2</accession>
<dbReference type="PANTHER" id="PTHR36478:SF23">
    <property type="match status" value="1"/>
</dbReference>
<feature type="non-terminal residue" evidence="1">
    <location>
        <position position="1"/>
    </location>
</feature>
<organism evidence="1 2">
    <name type="scientific">Eragrostis curvula</name>
    <name type="common">weeping love grass</name>
    <dbReference type="NCBI Taxonomy" id="38414"/>
    <lineage>
        <taxon>Eukaryota</taxon>
        <taxon>Viridiplantae</taxon>
        <taxon>Streptophyta</taxon>
        <taxon>Embryophyta</taxon>
        <taxon>Tracheophyta</taxon>
        <taxon>Spermatophyta</taxon>
        <taxon>Magnoliopsida</taxon>
        <taxon>Liliopsida</taxon>
        <taxon>Poales</taxon>
        <taxon>Poaceae</taxon>
        <taxon>PACMAD clade</taxon>
        <taxon>Chloridoideae</taxon>
        <taxon>Eragrostideae</taxon>
        <taxon>Eragrostidinae</taxon>
        <taxon>Eragrostis</taxon>
    </lineage>
</organism>
<dbReference type="EMBL" id="RWGY01000031">
    <property type="protein sequence ID" value="TVU15769.1"/>
    <property type="molecule type" value="Genomic_DNA"/>
</dbReference>
<dbReference type="PANTHER" id="PTHR36478">
    <property type="entry name" value="OS04G0614237 PROTEIN-RELATED"/>
    <property type="match status" value="1"/>
</dbReference>
<evidence type="ECO:0000313" key="1">
    <source>
        <dbReference type="EMBL" id="TVU15769.1"/>
    </source>
</evidence>